<keyword evidence="1" id="KW-0274">FAD</keyword>
<evidence type="ECO:0000313" key="4">
    <source>
        <dbReference type="Proteomes" id="UP000054742"/>
    </source>
</evidence>
<dbReference type="SUPFAM" id="SSF56176">
    <property type="entry name" value="FAD-binding/transporter-associated domain-like"/>
    <property type="match status" value="1"/>
</dbReference>
<evidence type="ECO:0000256" key="1">
    <source>
        <dbReference type="ARBA" id="ARBA00022827"/>
    </source>
</evidence>
<dbReference type="InterPro" id="IPR016166">
    <property type="entry name" value="FAD-bd_PCMH"/>
</dbReference>
<dbReference type="RefSeq" id="WP_058440465.1">
    <property type="nucleotide sequence ID" value="NZ_CAAAHU010000020.1"/>
</dbReference>
<dbReference type="Pfam" id="PF01565">
    <property type="entry name" value="FAD_binding_4"/>
    <property type="match status" value="1"/>
</dbReference>
<dbReference type="GO" id="GO:0016899">
    <property type="term" value="F:oxidoreductase activity, acting on the CH-OH group of donors, oxygen as acceptor"/>
    <property type="evidence" value="ECO:0007669"/>
    <property type="project" value="InterPro"/>
</dbReference>
<comment type="caution">
    <text evidence="3">The sequence shown here is derived from an EMBL/GenBank/DDBJ whole genome shotgun (WGS) entry which is preliminary data.</text>
</comment>
<dbReference type="Gene3D" id="3.30.465.10">
    <property type="match status" value="1"/>
</dbReference>
<reference evidence="3 4" key="1">
    <citation type="submission" date="2015-11" db="EMBL/GenBank/DDBJ databases">
        <title>Genomic analysis of 38 Legionella species identifies large and diverse effector repertoires.</title>
        <authorList>
            <person name="Burstein D."/>
            <person name="Amaro F."/>
            <person name="Zusman T."/>
            <person name="Lifshitz Z."/>
            <person name="Cohen O."/>
            <person name="Gilbert J.A."/>
            <person name="Pupko T."/>
            <person name="Shuman H.A."/>
            <person name="Segal G."/>
        </authorList>
    </citation>
    <scope>NUCLEOTIDE SEQUENCE [LARGE SCALE GENOMIC DNA]</scope>
    <source>
        <strain evidence="3 4">ATCC 43878</strain>
    </source>
</reference>
<dbReference type="GO" id="GO:0071949">
    <property type="term" value="F:FAD binding"/>
    <property type="evidence" value="ECO:0007669"/>
    <property type="project" value="InterPro"/>
</dbReference>
<dbReference type="InterPro" id="IPR016170">
    <property type="entry name" value="Cytok_DH_C_sf"/>
</dbReference>
<dbReference type="Gene3D" id="3.40.462.10">
    <property type="entry name" value="FAD-linked oxidases, C-terminal domain"/>
    <property type="match status" value="1"/>
</dbReference>
<organism evidence="3 4">
    <name type="scientific">Legionella brunensis</name>
    <dbReference type="NCBI Taxonomy" id="29422"/>
    <lineage>
        <taxon>Bacteria</taxon>
        <taxon>Pseudomonadati</taxon>
        <taxon>Pseudomonadota</taxon>
        <taxon>Gammaproteobacteria</taxon>
        <taxon>Legionellales</taxon>
        <taxon>Legionellaceae</taxon>
        <taxon>Legionella</taxon>
    </lineage>
</organism>
<gene>
    <name evidence="3" type="ORF">Lbru_0352</name>
</gene>
<dbReference type="InterPro" id="IPR016167">
    <property type="entry name" value="FAD-bd_PCMH_sub1"/>
</dbReference>
<feature type="domain" description="FAD-binding PCMH-type" evidence="2">
    <location>
        <begin position="14"/>
        <end position="179"/>
    </location>
</feature>
<dbReference type="InterPro" id="IPR036318">
    <property type="entry name" value="FAD-bd_PCMH-like_sf"/>
</dbReference>
<evidence type="ECO:0000313" key="3">
    <source>
        <dbReference type="EMBL" id="KTC86411.1"/>
    </source>
</evidence>
<dbReference type="Proteomes" id="UP000054742">
    <property type="component" value="Unassembled WGS sequence"/>
</dbReference>
<dbReference type="InterPro" id="IPR010031">
    <property type="entry name" value="FAD_lactone_oxidase-like"/>
</dbReference>
<dbReference type="PANTHER" id="PTHR43762">
    <property type="entry name" value="L-GULONOLACTONE OXIDASE"/>
    <property type="match status" value="1"/>
</dbReference>
<dbReference type="STRING" id="29422.Lbru_0352"/>
<dbReference type="AlphaFoldDB" id="A0A0W0SSS3"/>
<dbReference type="Gene3D" id="3.30.43.10">
    <property type="entry name" value="Uridine Diphospho-n-acetylenolpyruvylglucosamine Reductase, domain 2"/>
    <property type="match status" value="1"/>
</dbReference>
<sequence length="428" mass="48752">MLSRTKRLSNFSNSIKTSSRCLRPDNEAQISKVFTHAPRLLARGNGSSYGDCCVNHEGVIVDTTRLNHLLSFDEATGILIAQGGVSFADLFAVNPRYVPPVIPGTLRATLAGGIANDIHGKNNHHAGSFGQHIAWIELQLENESFFCSPQKNRELFYATIGGLGLTGIIKRLAIHMRQAPHFVLTKTEKYFELEPLLKQMQLQGIQYDYQVAWLDLLNQERRALLSMANHTEETSSKSRYHLTIPKIPFRLVNNWNMRLFNRYYFNHYRAQKRILPLYYFNNPLDAIHNWNRLYGKKGLIQFQAVFNQETALKTIEELLAIITTASATPTLAVLKYFTQPGCGLLSFPQPGFTLAIDFINNTQAQTAIRAMNQYITNMEGKSYLAKDLFLTKEQFRCQYSHHEEFTDLLAYYKSPMSSDLSKRLGITP</sequence>
<keyword evidence="1" id="KW-0285">Flavoprotein</keyword>
<protein>
    <recommendedName>
        <fullName evidence="2">FAD-binding PCMH-type domain-containing protein</fullName>
    </recommendedName>
</protein>
<name>A0A0W0SSS3_9GAMM</name>
<proteinExistence type="predicted"/>
<dbReference type="InterPro" id="IPR016169">
    <property type="entry name" value="FAD-bd_PCMH_sub2"/>
</dbReference>
<dbReference type="EMBL" id="LNXV01000004">
    <property type="protein sequence ID" value="KTC86411.1"/>
    <property type="molecule type" value="Genomic_DNA"/>
</dbReference>
<evidence type="ECO:0000259" key="2">
    <source>
        <dbReference type="PROSITE" id="PS51387"/>
    </source>
</evidence>
<dbReference type="PROSITE" id="PS51387">
    <property type="entry name" value="FAD_PCMH"/>
    <property type="match status" value="1"/>
</dbReference>
<dbReference type="PANTHER" id="PTHR43762:SF1">
    <property type="entry name" value="D-ARABINONO-1,4-LACTONE OXIDASE"/>
    <property type="match status" value="1"/>
</dbReference>
<dbReference type="PATRIC" id="fig|29422.6.peg.366"/>
<accession>A0A0W0SSS3</accession>
<dbReference type="OrthoDB" id="143770at2"/>
<keyword evidence="4" id="KW-1185">Reference proteome</keyword>
<dbReference type="InterPro" id="IPR006094">
    <property type="entry name" value="Oxid_FAD_bind_N"/>
</dbReference>